<dbReference type="Proteomes" id="UP000244755">
    <property type="component" value="Chromosome 2"/>
</dbReference>
<name>A0A2R4WWU7_9HYPH</name>
<organism evidence="2 3">
    <name type="scientific">Methylobacterium currus</name>
    <dbReference type="NCBI Taxonomy" id="2051553"/>
    <lineage>
        <taxon>Bacteria</taxon>
        <taxon>Pseudomonadati</taxon>
        <taxon>Pseudomonadota</taxon>
        <taxon>Alphaproteobacteria</taxon>
        <taxon>Hyphomicrobiales</taxon>
        <taxon>Methylobacteriaceae</taxon>
        <taxon>Methylobacterium</taxon>
    </lineage>
</organism>
<reference evidence="2 3" key="1">
    <citation type="submission" date="2018-04" db="EMBL/GenBank/DDBJ databases">
        <title>Methylobacterium sp. PR1016A genome.</title>
        <authorList>
            <person name="Park W."/>
        </authorList>
    </citation>
    <scope>NUCLEOTIDE SEQUENCE [LARGE SCALE GENOMIC DNA]</scope>
    <source>
        <strain evidence="2 3">PR1016A</strain>
    </source>
</reference>
<dbReference type="AlphaFoldDB" id="A0A2R4WWU7"/>
<sequence>MIRQFFRYADAADTRVLDLYTDDIRLTYPKFGTAIGKEAVRTFTIRMAKVLRRLEHDIDGLSFIEAGDTIAVEGREWGETSDGTPFPDGEISQGLFCNVFEFDGDLIRAVRIYVDPDFTNKDTALIAALS</sequence>
<accession>A0A2R4WWU7</accession>
<protein>
    <submittedName>
        <fullName evidence="2">Nuclear transport factor 2 family protein</fullName>
    </submittedName>
</protein>
<dbReference type="OrthoDB" id="6657864at2"/>
<dbReference type="InterPro" id="IPR037401">
    <property type="entry name" value="SnoaL-like"/>
</dbReference>
<dbReference type="Pfam" id="PF12680">
    <property type="entry name" value="SnoaL_2"/>
    <property type="match status" value="1"/>
</dbReference>
<dbReference type="InterPro" id="IPR032710">
    <property type="entry name" value="NTF2-like_dom_sf"/>
</dbReference>
<evidence type="ECO:0000313" key="3">
    <source>
        <dbReference type="Proteomes" id="UP000244755"/>
    </source>
</evidence>
<dbReference type="KEGG" id="mee:DA075_33620"/>
<evidence type="ECO:0000313" key="2">
    <source>
        <dbReference type="EMBL" id="AWB26014.1"/>
    </source>
</evidence>
<keyword evidence="3" id="KW-1185">Reference proteome</keyword>
<dbReference type="Gene3D" id="3.10.450.50">
    <property type="match status" value="1"/>
</dbReference>
<dbReference type="SUPFAM" id="SSF54427">
    <property type="entry name" value="NTF2-like"/>
    <property type="match status" value="1"/>
</dbReference>
<dbReference type="EMBL" id="CP028844">
    <property type="protein sequence ID" value="AWB26014.1"/>
    <property type="molecule type" value="Genomic_DNA"/>
</dbReference>
<gene>
    <name evidence="2" type="ORF">DA075_33620</name>
</gene>
<proteinExistence type="predicted"/>
<evidence type="ECO:0000259" key="1">
    <source>
        <dbReference type="Pfam" id="PF12680"/>
    </source>
</evidence>
<feature type="domain" description="SnoaL-like" evidence="1">
    <location>
        <begin position="3"/>
        <end position="108"/>
    </location>
</feature>